<sequence>MGGGPVPIWKKYTTGSKGIYEVIRRLLVPVPNRSSGNPYVPLYRVPPPGSNKEKYECANAIPATDIMNNEYGDRDTRRAYPKVVAFTQAKVSGLLKVGSQANSRLPKNEEGVKALEVVEQGKLHLTDTLKSLPTSVINGEVLGKEGGPIIAPNLNKGFKVRLMTEEESGMYSNEYPVRVFTITK</sequence>
<gene>
    <name evidence="2" type="ORF">BRETT_000499</name>
    <name evidence="3" type="ORF">DEBR0S5_11320G</name>
    <name evidence="1" type="ORF">HII12_002303</name>
</gene>
<evidence type="ECO:0000313" key="1">
    <source>
        <dbReference type="EMBL" id="KAF6012781.1"/>
    </source>
</evidence>
<dbReference type="EMBL" id="JABCYN010000023">
    <property type="protein sequence ID" value="KAF6012781.1"/>
    <property type="molecule type" value="Genomic_DNA"/>
</dbReference>
<keyword evidence="4" id="KW-1185">Reference proteome</keyword>
<dbReference type="Proteomes" id="UP000478008">
    <property type="component" value="Unassembled WGS sequence"/>
</dbReference>
<evidence type="ECO:0000313" key="3">
    <source>
        <dbReference type="EMBL" id="VUG19760.1"/>
    </source>
</evidence>
<dbReference type="STRING" id="5007.A0A3F2Y7U5"/>
<evidence type="ECO:0000313" key="5">
    <source>
        <dbReference type="Proteomes" id="UP000568158"/>
    </source>
</evidence>
<reference evidence="2" key="4">
    <citation type="journal article" name="BMC Genomics">
        <title>New genome assemblies reveal patterns of domestication and adaptation across Brettanomyces (Dekkera) species.</title>
        <authorList>
            <person name="Roach M.J."/>
            <person name="Borneman A.R."/>
        </authorList>
    </citation>
    <scope>NUCLEOTIDE SEQUENCE</scope>
    <source>
        <strain evidence="2">UCD 2041</strain>
    </source>
</reference>
<evidence type="ECO:0000313" key="2">
    <source>
        <dbReference type="EMBL" id="QOU20785.1"/>
    </source>
</evidence>
<dbReference type="AlphaFoldDB" id="A0A3F2Y7U5"/>
<dbReference type="OMA" id="GYPCRTF"/>
<dbReference type="PANTHER" id="PTHR37325:SF1">
    <property type="entry name" value="OXIDOREDUCTASE 21 KDA SUBUNIT, PUTATIVE (AFU_ORTHOLOGUE AFUA_4G05910)-RELATED"/>
    <property type="match status" value="1"/>
</dbReference>
<reference evidence="1 5" key="2">
    <citation type="journal article" date="2020" name="Appl. Microbiol. Biotechnol.">
        <title>Targeted gene deletion in Brettanomyces bruxellensis with an expression-free CRISPR-Cas9 system.</title>
        <authorList>
            <person name="Varela C."/>
            <person name="Bartel C."/>
            <person name="Onetto C."/>
            <person name="Borneman A."/>
        </authorList>
    </citation>
    <scope>NUCLEOTIDE SEQUENCE [LARGE SCALE GENOMIC DNA]</scope>
    <source>
        <strain evidence="1 5">AWRI1613</strain>
    </source>
</reference>
<dbReference type="PIRSF" id="PIRSF022976">
    <property type="entry name" value="NADH_Oxi_21kDa"/>
    <property type="match status" value="1"/>
</dbReference>
<dbReference type="EMBL" id="CABFWN010000005">
    <property type="protein sequence ID" value="VUG19760.1"/>
    <property type="molecule type" value="Genomic_DNA"/>
</dbReference>
<dbReference type="OrthoDB" id="2093493at2759"/>
<name>A0A3F2Y7U5_DEKBR</name>
<reference evidence="3 4" key="1">
    <citation type="submission" date="2019-07" db="EMBL/GenBank/DDBJ databases">
        <authorList>
            <person name="Friedrich A."/>
            <person name="Schacherer J."/>
        </authorList>
    </citation>
    <scope>NUCLEOTIDE SEQUENCE [LARGE SCALE GENOMIC DNA]</scope>
</reference>
<protein>
    <submittedName>
        <fullName evidence="3">DEBR0S5_11320g1_1</fullName>
    </submittedName>
</protein>
<dbReference type="InterPro" id="IPR016813">
    <property type="entry name" value="NADH_Ub_cplx-1_21kDa"/>
</dbReference>
<dbReference type="GeneID" id="64572424"/>
<accession>A0A3F2Y7U5</accession>
<reference evidence="2" key="3">
    <citation type="submission" date="2020-10" db="EMBL/GenBank/DDBJ databases">
        <authorList>
            <person name="Palmer J.M."/>
        </authorList>
    </citation>
    <scope>NUCLEOTIDE SEQUENCE</scope>
    <source>
        <strain evidence="2">UCD 2041</strain>
    </source>
</reference>
<dbReference type="KEGG" id="bbrx:BRETT_000499"/>
<dbReference type="PANTHER" id="PTHR37325">
    <property type="entry name" value="OXIDOREDUCTASE 21 KDA SUBUNIT, PUTATIVE (AFU_ORTHOLOGUE AFUA_4G05910)-RELATED"/>
    <property type="match status" value="1"/>
</dbReference>
<dbReference type="RefSeq" id="XP_041137278.1">
    <property type="nucleotide sequence ID" value="XM_041279064.1"/>
</dbReference>
<evidence type="ECO:0000313" key="4">
    <source>
        <dbReference type="Proteomes" id="UP000478008"/>
    </source>
</evidence>
<organism evidence="3 4">
    <name type="scientific">Dekkera bruxellensis</name>
    <name type="common">Brettanomyces custersii</name>
    <dbReference type="NCBI Taxonomy" id="5007"/>
    <lineage>
        <taxon>Eukaryota</taxon>
        <taxon>Fungi</taxon>
        <taxon>Dikarya</taxon>
        <taxon>Ascomycota</taxon>
        <taxon>Saccharomycotina</taxon>
        <taxon>Pichiomycetes</taxon>
        <taxon>Pichiales</taxon>
        <taxon>Pichiaceae</taxon>
        <taxon>Brettanomyces</taxon>
    </lineage>
</organism>
<proteinExistence type="predicted"/>
<dbReference type="Proteomes" id="UP000663131">
    <property type="component" value="Chromosome 8"/>
</dbReference>
<dbReference type="Proteomes" id="UP000568158">
    <property type="component" value="Unassembled WGS sequence"/>
</dbReference>
<dbReference type="CDD" id="cd22849">
    <property type="entry name" value="NuzM"/>
    <property type="match status" value="1"/>
</dbReference>
<dbReference type="EMBL" id="CP063136">
    <property type="protein sequence ID" value="QOU20785.1"/>
    <property type="molecule type" value="Genomic_DNA"/>
</dbReference>